<dbReference type="GO" id="GO:0003700">
    <property type="term" value="F:DNA-binding transcription factor activity"/>
    <property type="evidence" value="ECO:0007669"/>
    <property type="project" value="InterPro"/>
</dbReference>
<dbReference type="InterPro" id="IPR011711">
    <property type="entry name" value="GntR_C"/>
</dbReference>
<evidence type="ECO:0000256" key="2">
    <source>
        <dbReference type="ARBA" id="ARBA00023125"/>
    </source>
</evidence>
<dbReference type="RefSeq" id="WP_067752707.1">
    <property type="nucleotide sequence ID" value="NZ_LT907988.1"/>
</dbReference>
<evidence type="ECO:0000259" key="4">
    <source>
        <dbReference type="PROSITE" id="PS50949"/>
    </source>
</evidence>
<evidence type="ECO:0000256" key="3">
    <source>
        <dbReference type="ARBA" id="ARBA00023163"/>
    </source>
</evidence>
<dbReference type="EMBL" id="LT907988">
    <property type="protein sequence ID" value="SOE47524.1"/>
    <property type="molecule type" value="Genomic_DNA"/>
</dbReference>
<evidence type="ECO:0000313" key="7">
    <source>
        <dbReference type="Proteomes" id="UP000078558"/>
    </source>
</evidence>
<sequence length="233" mass="26896">MTDAATQVPARRDTLADQVYEQLKQDLFGYRLLPGDRFTEADVVARTGASRTPVRQALYRLQREGFVMVHLRNGWQVRPVDFAHFDALYEARIVLELAAIERLCARPSPTPAEALRDLSEFWLVPESERLDDGPYVSQQDEAFHCRLVEAAGNPELARMHVEVTERIRILRRLDFTQGARIQATYDEHAAVLRALLTRRVDEARRLLKSHIEISRAEVQKITLHMLHTSRSEW</sequence>
<proteinExistence type="predicted"/>
<accession>A0A1C3K1D8</accession>
<dbReference type="InterPro" id="IPR008920">
    <property type="entry name" value="TF_FadR/GntR_C"/>
</dbReference>
<dbReference type="SMART" id="SM00895">
    <property type="entry name" value="FCD"/>
    <property type="match status" value="1"/>
</dbReference>
<gene>
    <name evidence="5" type="ORF">ODI_00296</name>
    <name evidence="6" type="ORF">ODI_R0889</name>
</gene>
<dbReference type="InterPro" id="IPR036388">
    <property type="entry name" value="WH-like_DNA-bd_sf"/>
</dbReference>
<dbReference type="Pfam" id="PF00392">
    <property type="entry name" value="GntR"/>
    <property type="match status" value="1"/>
</dbReference>
<keyword evidence="7" id="KW-1185">Reference proteome</keyword>
<dbReference type="EMBL" id="FLRC01000015">
    <property type="protein sequence ID" value="SBT25197.1"/>
    <property type="molecule type" value="Genomic_DNA"/>
</dbReference>
<dbReference type="InterPro" id="IPR036390">
    <property type="entry name" value="WH_DNA-bd_sf"/>
</dbReference>
<keyword evidence="1" id="KW-0805">Transcription regulation</keyword>
<protein>
    <submittedName>
        <fullName evidence="5">Transcriptional regulator, GntR family</fullName>
    </submittedName>
</protein>
<evidence type="ECO:0000313" key="6">
    <source>
        <dbReference type="EMBL" id="SOE47524.1"/>
    </source>
</evidence>
<dbReference type="Gene3D" id="1.10.10.10">
    <property type="entry name" value="Winged helix-like DNA-binding domain superfamily/Winged helix DNA-binding domain"/>
    <property type="match status" value="1"/>
</dbReference>
<organism evidence="5 7">
    <name type="scientific">Orrella dioscoreae</name>
    <dbReference type="NCBI Taxonomy" id="1851544"/>
    <lineage>
        <taxon>Bacteria</taxon>
        <taxon>Pseudomonadati</taxon>
        <taxon>Pseudomonadota</taxon>
        <taxon>Betaproteobacteria</taxon>
        <taxon>Burkholderiales</taxon>
        <taxon>Alcaligenaceae</taxon>
        <taxon>Orrella</taxon>
    </lineage>
</organism>
<dbReference type="Gene3D" id="1.20.120.530">
    <property type="entry name" value="GntR ligand-binding domain-like"/>
    <property type="match status" value="1"/>
</dbReference>
<reference evidence="5 7" key="1">
    <citation type="submission" date="2016-06" db="EMBL/GenBank/DDBJ databases">
        <authorList>
            <person name="Kjaerup R.B."/>
            <person name="Dalgaard T.S."/>
            <person name="Juul-Madsen H.R."/>
        </authorList>
    </citation>
    <scope>NUCLEOTIDE SEQUENCE [LARGE SCALE GENOMIC DNA]</scope>
    <source>
        <strain evidence="5">Orrdi1</strain>
    </source>
</reference>
<dbReference type="OrthoDB" id="9799812at2"/>
<dbReference type="SUPFAM" id="SSF46785">
    <property type="entry name" value="Winged helix' DNA-binding domain"/>
    <property type="match status" value="1"/>
</dbReference>
<dbReference type="KEGG" id="odi:ODI_R0889"/>
<dbReference type="InterPro" id="IPR000524">
    <property type="entry name" value="Tscrpt_reg_HTH_GntR"/>
</dbReference>
<dbReference type="PROSITE" id="PS50949">
    <property type="entry name" value="HTH_GNTR"/>
    <property type="match status" value="1"/>
</dbReference>
<keyword evidence="3" id="KW-0804">Transcription</keyword>
<evidence type="ECO:0000313" key="5">
    <source>
        <dbReference type="EMBL" id="SBT25197.1"/>
    </source>
</evidence>
<dbReference type="PANTHER" id="PTHR43537">
    <property type="entry name" value="TRANSCRIPTIONAL REGULATOR, GNTR FAMILY"/>
    <property type="match status" value="1"/>
</dbReference>
<feature type="domain" description="HTH gntR-type" evidence="4">
    <location>
        <begin position="13"/>
        <end position="80"/>
    </location>
</feature>
<dbReference type="Pfam" id="PF07729">
    <property type="entry name" value="FCD"/>
    <property type="match status" value="1"/>
</dbReference>
<keyword evidence="2" id="KW-0238">DNA-binding</keyword>
<dbReference type="Proteomes" id="UP000078558">
    <property type="component" value="Chromosome I"/>
</dbReference>
<dbReference type="AlphaFoldDB" id="A0A1C3K1D8"/>
<dbReference type="STRING" id="1851544.ODI_00296"/>
<dbReference type="PANTHER" id="PTHR43537:SF45">
    <property type="entry name" value="GNTR FAMILY REGULATORY PROTEIN"/>
    <property type="match status" value="1"/>
</dbReference>
<dbReference type="SUPFAM" id="SSF48008">
    <property type="entry name" value="GntR ligand-binding domain-like"/>
    <property type="match status" value="1"/>
</dbReference>
<dbReference type="GO" id="GO:0003677">
    <property type="term" value="F:DNA binding"/>
    <property type="evidence" value="ECO:0007669"/>
    <property type="project" value="UniProtKB-KW"/>
</dbReference>
<reference evidence="6 7" key="2">
    <citation type="submission" date="2017-08" db="EMBL/GenBank/DDBJ databases">
        <authorList>
            <person name="de Groot N.N."/>
        </authorList>
    </citation>
    <scope>NUCLEOTIDE SEQUENCE [LARGE SCALE GENOMIC DNA]</scope>
    <source>
        <strain evidence="6">Orrdi1</strain>
    </source>
</reference>
<evidence type="ECO:0000256" key="1">
    <source>
        <dbReference type="ARBA" id="ARBA00023015"/>
    </source>
</evidence>
<dbReference type="SMART" id="SM00345">
    <property type="entry name" value="HTH_GNTR"/>
    <property type="match status" value="1"/>
</dbReference>
<name>A0A1C3K1D8_9BURK</name>